<feature type="transmembrane region" description="Helical" evidence="1">
    <location>
        <begin position="107"/>
        <end position="126"/>
    </location>
</feature>
<dbReference type="Pfam" id="PF13787">
    <property type="entry name" value="HXXEE"/>
    <property type="match status" value="1"/>
</dbReference>
<keyword evidence="3" id="KW-1185">Reference proteome</keyword>
<evidence type="ECO:0008006" key="4">
    <source>
        <dbReference type="Google" id="ProtNLM"/>
    </source>
</evidence>
<evidence type="ECO:0000313" key="2">
    <source>
        <dbReference type="EMBL" id="BAQ25183.1"/>
    </source>
</evidence>
<dbReference type="KEGG" id="strg:SRT_19220"/>
<proteinExistence type="predicted"/>
<feature type="transmembrane region" description="Helical" evidence="1">
    <location>
        <begin position="79"/>
        <end position="95"/>
    </location>
</feature>
<keyword evidence="1" id="KW-0812">Transmembrane</keyword>
<protein>
    <recommendedName>
        <fullName evidence="4">HXXEE domain-containing protein</fullName>
    </recommendedName>
</protein>
<dbReference type="InterPro" id="IPR025671">
    <property type="entry name" value="HXXEE"/>
</dbReference>
<feature type="transmembrane region" description="Helical" evidence="1">
    <location>
        <begin position="49"/>
        <end position="67"/>
    </location>
</feature>
<dbReference type="EMBL" id="AP014612">
    <property type="protein sequence ID" value="BAQ25183.1"/>
    <property type="molecule type" value="Genomic_DNA"/>
</dbReference>
<organism evidence="2 3">
    <name type="scientific">Streptococcus troglodytae</name>
    <dbReference type="NCBI Taxonomy" id="1111760"/>
    <lineage>
        <taxon>Bacteria</taxon>
        <taxon>Bacillati</taxon>
        <taxon>Bacillota</taxon>
        <taxon>Bacilli</taxon>
        <taxon>Lactobacillales</taxon>
        <taxon>Streptococcaceae</taxon>
        <taxon>Streptococcus</taxon>
    </lineage>
</organism>
<feature type="transmembrane region" description="Helical" evidence="1">
    <location>
        <begin position="132"/>
        <end position="149"/>
    </location>
</feature>
<reference evidence="2 3" key="1">
    <citation type="journal article" date="2016" name="Microbiol. Immunol.">
        <title>Complete genome sequence of Streptococcus troglodytae TKU31 isolated from the oral cavity of a chimpanzee (Pan troglodytes).</title>
        <authorList>
            <person name="Okamoto M."/>
            <person name="Naito M."/>
            <person name="Miyanohara M."/>
            <person name="Imai S."/>
            <person name="Nomura Y."/>
            <person name="Saito W."/>
            <person name="Momoi Y."/>
            <person name="Takada K."/>
            <person name="Miyabe-Nishiwaki T."/>
            <person name="Tomonaga M."/>
            <person name="Hanada N."/>
        </authorList>
    </citation>
    <scope>NUCLEOTIDE SEQUENCE [LARGE SCALE GENOMIC DNA]</scope>
    <source>
        <strain evidence="3">TKU 31</strain>
    </source>
</reference>
<keyword evidence="1" id="KW-1133">Transmembrane helix</keyword>
<gene>
    <name evidence="2" type="ORF">SRT_19220</name>
</gene>
<sequence>MNLLSNYFMLPILFILHDFEEMIFVPLWKNSKKVQSLNKTAKFFGRVNNGSAFSIGVLEEFVILLIISAICQATHNTELYLGFCIAYAYHFLIHFRMCIQYKGYVPGIYTVILQIPIMVIIILHYWKVDIFFIFYLIPIMLLSYINLYIMHKIMPSLQHWLLNLFKG</sequence>
<dbReference type="Proteomes" id="UP000217758">
    <property type="component" value="Chromosome"/>
</dbReference>
<dbReference type="RefSeq" id="WP_003079801.1">
    <property type="nucleotide sequence ID" value="NZ_AP014612.1"/>
</dbReference>
<evidence type="ECO:0000313" key="3">
    <source>
        <dbReference type="Proteomes" id="UP000217758"/>
    </source>
</evidence>
<accession>A0A1L7LLV5</accession>
<name>A0A1L7LLV5_9STRE</name>
<keyword evidence="1" id="KW-0472">Membrane</keyword>
<dbReference type="AlphaFoldDB" id="A0A1L7LLV5"/>
<evidence type="ECO:0000256" key="1">
    <source>
        <dbReference type="SAM" id="Phobius"/>
    </source>
</evidence>